<dbReference type="EMBL" id="BGPR01000250">
    <property type="protein sequence ID" value="GBM08023.1"/>
    <property type="molecule type" value="Genomic_DNA"/>
</dbReference>
<dbReference type="AlphaFoldDB" id="A0A4Y2CUH1"/>
<evidence type="ECO:0000313" key="3">
    <source>
        <dbReference type="Proteomes" id="UP000499080"/>
    </source>
</evidence>
<dbReference type="Proteomes" id="UP000499080">
    <property type="component" value="Unassembled WGS sequence"/>
</dbReference>
<gene>
    <name evidence="2" type="ORF">AVEN_71462_1</name>
</gene>
<feature type="compositionally biased region" description="Basic and acidic residues" evidence="1">
    <location>
        <begin position="63"/>
        <end position="76"/>
    </location>
</feature>
<accession>A0A4Y2CUH1</accession>
<sequence length="103" mass="11771">MPPSRRQMKHKMGIVDEEGPWWLGGKVSEAVEFETRFHQNPPCMWTWRTSRVVTVKQNQQRTVSDKRGDDSRHVEGRGGLVGSGQRVPAPKPDSTTEPPFMWA</sequence>
<feature type="region of interest" description="Disordered" evidence="1">
    <location>
        <begin position="56"/>
        <end position="103"/>
    </location>
</feature>
<reference evidence="2 3" key="1">
    <citation type="journal article" date="2019" name="Sci. Rep.">
        <title>Orb-weaving spider Araneus ventricosus genome elucidates the spidroin gene catalogue.</title>
        <authorList>
            <person name="Kono N."/>
            <person name="Nakamura H."/>
            <person name="Ohtoshi R."/>
            <person name="Moran D.A.P."/>
            <person name="Shinohara A."/>
            <person name="Yoshida Y."/>
            <person name="Fujiwara M."/>
            <person name="Mori M."/>
            <person name="Tomita M."/>
            <person name="Arakawa K."/>
        </authorList>
    </citation>
    <scope>NUCLEOTIDE SEQUENCE [LARGE SCALE GENOMIC DNA]</scope>
</reference>
<comment type="caution">
    <text evidence="2">The sequence shown here is derived from an EMBL/GenBank/DDBJ whole genome shotgun (WGS) entry which is preliminary data.</text>
</comment>
<protein>
    <submittedName>
        <fullName evidence="2">Uncharacterized protein</fullName>
    </submittedName>
</protein>
<evidence type="ECO:0000256" key="1">
    <source>
        <dbReference type="SAM" id="MobiDB-lite"/>
    </source>
</evidence>
<organism evidence="2 3">
    <name type="scientific">Araneus ventricosus</name>
    <name type="common">Orbweaver spider</name>
    <name type="synonym">Epeira ventricosa</name>
    <dbReference type="NCBI Taxonomy" id="182803"/>
    <lineage>
        <taxon>Eukaryota</taxon>
        <taxon>Metazoa</taxon>
        <taxon>Ecdysozoa</taxon>
        <taxon>Arthropoda</taxon>
        <taxon>Chelicerata</taxon>
        <taxon>Arachnida</taxon>
        <taxon>Araneae</taxon>
        <taxon>Araneomorphae</taxon>
        <taxon>Entelegynae</taxon>
        <taxon>Araneoidea</taxon>
        <taxon>Araneidae</taxon>
        <taxon>Araneus</taxon>
    </lineage>
</organism>
<name>A0A4Y2CUH1_ARAVE</name>
<proteinExistence type="predicted"/>
<evidence type="ECO:0000313" key="2">
    <source>
        <dbReference type="EMBL" id="GBM08023.1"/>
    </source>
</evidence>
<keyword evidence="3" id="KW-1185">Reference proteome</keyword>